<protein>
    <submittedName>
        <fullName evidence="3">Uncharacterized protein</fullName>
    </submittedName>
</protein>
<dbReference type="EMBL" id="KF900528">
    <property type="protein sequence ID" value="AIE98172.1"/>
    <property type="molecule type" value="Genomic_DNA"/>
</dbReference>
<feature type="region of interest" description="Disordered" evidence="2">
    <location>
        <begin position="216"/>
        <end position="246"/>
    </location>
</feature>
<feature type="coiled-coil region" evidence="1">
    <location>
        <begin position="58"/>
        <end position="99"/>
    </location>
</feature>
<feature type="compositionally biased region" description="Low complexity" evidence="2">
    <location>
        <begin position="235"/>
        <end position="246"/>
    </location>
</feature>
<accession>A0A075G8V8</accession>
<feature type="compositionally biased region" description="Acidic residues" evidence="2">
    <location>
        <begin position="223"/>
        <end position="234"/>
    </location>
</feature>
<evidence type="ECO:0000256" key="2">
    <source>
        <dbReference type="SAM" id="MobiDB-lite"/>
    </source>
</evidence>
<evidence type="ECO:0000313" key="3">
    <source>
        <dbReference type="EMBL" id="AIE98172.1"/>
    </source>
</evidence>
<keyword evidence="1" id="KW-0175">Coiled coil</keyword>
<dbReference type="AlphaFoldDB" id="A0A075G8V8"/>
<name>A0A075G8V8_9EURY</name>
<organism evidence="3">
    <name type="scientific">uncultured marine group II/III euryarchaeote KM3_04_E03</name>
    <dbReference type="NCBI Taxonomy" id="1457837"/>
    <lineage>
        <taxon>Archaea</taxon>
        <taxon>Methanobacteriati</taxon>
        <taxon>Methanobacteriota</taxon>
        <taxon>environmental samples</taxon>
    </lineage>
</organism>
<evidence type="ECO:0000256" key="1">
    <source>
        <dbReference type="SAM" id="Coils"/>
    </source>
</evidence>
<feature type="coiled-coil region" evidence="1">
    <location>
        <begin position="181"/>
        <end position="214"/>
    </location>
</feature>
<proteinExistence type="predicted"/>
<reference evidence="3" key="1">
    <citation type="journal article" date="2014" name="Genome Biol. Evol.">
        <title>Pangenome evidence for extensive interdomain horizontal transfer affecting lineage core and shell genes in uncultured planktonic thaumarchaeota and euryarchaeota.</title>
        <authorList>
            <person name="Deschamps P."/>
            <person name="Zivanovic Y."/>
            <person name="Moreira D."/>
            <person name="Rodriguez-Valera F."/>
            <person name="Lopez-Garcia P."/>
        </authorList>
    </citation>
    <scope>NUCLEOTIDE SEQUENCE</scope>
</reference>
<sequence length="246" mass="28459">MAHLQPALSRPYGAADISRASEWGMSVVNMSEDDEGTITPEVRLRQLEEELLQQTERVTKVFSAFEQAEKEIVQLKAEIEVLEKEVIDKEIEREGYEQLLGEKDHRIRDLELTGAKRGKQVDHLEPELEMMEEKFTREKERLTRVFEIAEELDNDLRLAVAELKARDDWYVDHMRVFEDLNKAIKNRYEMIENAVEAERKSQHMQRAINEKLQEAMDARSEEAAEDAAAEEAAAEVEAAVEVSEEE</sequence>